<feature type="non-terminal residue" evidence="7">
    <location>
        <position position="1"/>
    </location>
</feature>
<sequence>SRVPLMIKGMTPALYGPALALFLRQTAAPQVNLLAHTNLGVTRRKPSHGVQTWIHDAVSSVFGHASTVDVLMVIDRVLGAFAAPELRAILEAIERCHPDARRAAGPIAPAESLAQLTPTRQPSAPERKPLDAQVFESQVAAAQRFIAPYVREVAAARSGSPMLDFALSRPPKRMVFGPNRSLLLADCVRALHGAEVLAERQLRLLAPESSADQARSLVADIFLVLHRLFSASDGAGSWGGSSSSTGGSGESARSRVQSLHEAQTSIRVLYGRLRVVFGASRGEIEAIKQAQDDAAISAQGGLQPFGNSSGFGQRLAARGRPSDVATPEMQHGALTPRGRWELKTGRKKFTTQSLLSSSPPQWRLQESPSSDAGAILPRGPRAQLQARSYESQWLLDRIRFFNVWANRYFQKALNVVDAHVFPVPSELRAYQLDFRWAAAYPNIRFALVVLLTGGPEVLQLKTIPRPTAGPGEIVVRNHYAGVNFIDTYFRSGVYPSKLPGQLGQEGAGQVYEVGPHVTGFQKGDQVVYLGNQDTYAQYSVTKASRAVKLANTSMEQAVALLVQGLTAHTLVTRSYKVEKGDWVLVQAGAGGTGRLLVQMCKQMGAHVIATTSTEAKAQVAKSAGADYIINYQEEDVAESVRKLVSEGVHVVFDGVGKATFAGSLKSLRREGSMVSFGNASGVVPPVNLLDLSAQNIKLLRPRLYGYIVEDDEFKLHLHAVLRMLEQGELDVHVHKIYELKDAGMAHVDLQSRKTTGKLLISIP</sequence>
<dbReference type="InterPro" id="IPR047618">
    <property type="entry name" value="QOR-like"/>
</dbReference>
<dbReference type="Pfam" id="PF08240">
    <property type="entry name" value="ADH_N"/>
    <property type="match status" value="1"/>
</dbReference>
<dbReference type="OrthoDB" id="48317at2759"/>
<gene>
    <name evidence="7" type="ORF">IWW36_004630</name>
</gene>
<proteinExistence type="predicted"/>
<evidence type="ECO:0000256" key="3">
    <source>
        <dbReference type="ARBA" id="ARBA00043088"/>
    </source>
</evidence>
<dbReference type="PROSITE" id="PS01162">
    <property type="entry name" value="QOR_ZETA_CRYSTAL"/>
    <property type="match status" value="1"/>
</dbReference>
<dbReference type="GO" id="GO:0003960">
    <property type="term" value="F:quinone reductase (NADPH) activity"/>
    <property type="evidence" value="ECO:0007669"/>
    <property type="project" value="InterPro"/>
</dbReference>
<dbReference type="PANTHER" id="PTHR48106:SF13">
    <property type="entry name" value="QUINONE OXIDOREDUCTASE-RELATED"/>
    <property type="match status" value="1"/>
</dbReference>
<evidence type="ECO:0000313" key="8">
    <source>
        <dbReference type="Proteomes" id="UP001139887"/>
    </source>
</evidence>
<dbReference type="PANTHER" id="PTHR48106">
    <property type="entry name" value="QUINONE OXIDOREDUCTASE PIG3-RELATED"/>
    <property type="match status" value="1"/>
</dbReference>
<feature type="region of interest" description="Disordered" evidence="5">
    <location>
        <begin position="234"/>
        <end position="257"/>
    </location>
</feature>
<keyword evidence="1" id="KW-0521">NADP</keyword>
<dbReference type="GO" id="GO:0008270">
    <property type="term" value="F:zinc ion binding"/>
    <property type="evidence" value="ECO:0007669"/>
    <property type="project" value="InterPro"/>
</dbReference>
<dbReference type="SMART" id="SM00829">
    <property type="entry name" value="PKS_ER"/>
    <property type="match status" value="1"/>
</dbReference>
<dbReference type="InterPro" id="IPR002364">
    <property type="entry name" value="Quin_OxRdtase/zeta-crystal_CS"/>
</dbReference>
<dbReference type="InterPro" id="IPR020843">
    <property type="entry name" value="ER"/>
</dbReference>
<keyword evidence="8" id="KW-1185">Reference proteome</keyword>
<dbReference type="FunFam" id="3.40.50.720:FF:000053">
    <property type="entry name" value="Quinone oxidoreductase 1"/>
    <property type="match status" value="1"/>
</dbReference>
<evidence type="ECO:0000259" key="6">
    <source>
        <dbReference type="SMART" id="SM00829"/>
    </source>
</evidence>
<accession>A0A9W8IAD3</accession>
<dbReference type="GO" id="GO:0005829">
    <property type="term" value="C:cytosol"/>
    <property type="evidence" value="ECO:0007669"/>
    <property type="project" value="TreeGrafter"/>
</dbReference>
<organism evidence="7 8">
    <name type="scientific">Coemansia brasiliensis</name>
    <dbReference type="NCBI Taxonomy" id="2650707"/>
    <lineage>
        <taxon>Eukaryota</taxon>
        <taxon>Fungi</taxon>
        <taxon>Fungi incertae sedis</taxon>
        <taxon>Zoopagomycota</taxon>
        <taxon>Kickxellomycotina</taxon>
        <taxon>Kickxellomycetes</taxon>
        <taxon>Kickxellales</taxon>
        <taxon>Kickxellaceae</taxon>
        <taxon>Coemansia</taxon>
    </lineage>
</organism>
<feature type="region of interest" description="Disordered" evidence="5">
    <location>
        <begin position="351"/>
        <end position="376"/>
    </location>
</feature>
<dbReference type="Gene3D" id="3.40.50.720">
    <property type="entry name" value="NAD(P)-binding Rossmann-like Domain"/>
    <property type="match status" value="1"/>
</dbReference>
<dbReference type="GO" id="GO:0035925">
    <property type="term" value="F:mRNA 3'-UTR AU-rich region binding"/>
    <property type="evidence" value="ECO:0007669"/>
    <property type="project" value="TreeGrafter"/>
</dbReference>
<evidence type="ECO:0000256" key="2">
    <source>
        <dbReference type="ARBA" id="ARBA00023002"/>
    </source>
</evidence>
<dbReference type="InterPro" id="IPR013154">
    <property type="entry name" value="ADH-like_N"/>
</dbReference>
<dbReference type="Gene3D" id="3.90.180.10">
    <property type="entry name" value="Medium-chain alcohol dehydrogenases, catalytic domain"/>
    <property type="match status" value="1"/>
</dbReference>
<dbReference type="AlphaFoldDB" id="A0A9W8IAD3"/>
<feature type="domain" description="Enoyl reductase (ER)" evidence="6">
    <location>
        <begin position="453"/>
        <end position="760"/>
    </location>
</feature>
<evidence type="ECO:0000256" key="4">
    <source>
        <dbReference type="ARBA" id="ARBA00070796"/>
    </source>
</evidence>
<name>A0A9W8IAD3_9FUNG</name>
<evidence type="ECO:0000256" key="1">
    <source>
        <dbReference type="ARBA" id="ARBA00022857"/>
    </source>
</evidence>
<protein>
    <recommendedName>
        <fullName evidence="4">Probable quinone oxidoreductase</fullName>
    </recommendedName>
    <alternativeName>
        <fullName evidence="3">NADPH:quinone reductase</fullName>
    </alternativeName>
</protein>
<dbReference type="InterPro" id="IPR011032">
    <property type="entry name" value="GroES-like_sf"/>
</dbReference>
<reference evidence="7" key="1">
    <citation type="submission" date="2022-07" db="EMBL/GenBank/DDBJ databases">
        <title>Phylogenomic reconstructions and comparative analyses of Kickxellomycotina fungi.</title>
        <authorList>
            <person name="Reynolds N.K."/>
            <person name="Stajich J.E."/>
            <person name="Barry K."/>
            <person name="Grigoriev I.V."/>
            <person name="Crous P."/>
            <person name="Smith M.E."/>
        </authorList>
    </citation>
    <scope>NUCLEOTIDE SEQUENCE</scope>
    <source>
        <strain evidence="7">NRRL 1566</strain>
    </source>
</reference>
<evidence type="ECO:0000313" key="7">
    <source>
        <dbReference type="EMBL" id="KAJ2845818.1"/>
    </source>
</evidence>
<comment type="caution">
    <text evidence="7">The sequence shown here is derived from an EMBL/GenBank/DDBJ whole genome shotgun (WGS) entry which is preliminary data.</text>
</comment>
<dbReference type="CDD" id="cd05286">
    <property type="entry name" value="QOR2"/>
    <property type="match status" value="1"/>
</dbReference>
<dbReference type="SUPFAM" id="SSF50129">
    <property type="entry name" value="GroES-like"/>
    <property type="match status" value="1"/>
</dbReference>
<dbReference type="SUPFAM" id="SSF51735">
    <property type="entry name" value="NAD(P)-binding Rossmann-fold domains"/>
    <property type="match status" value="1"/>
</dbReference>
<keyword evidence="2" id="KW-0560">Oxidoreductase</keyword>
<dbReference type="InterPro" id="IPR013149">
    <property type="entry name" value="ADH-like_C"/>
</dbReference>
<dbReference type="GO" id="GO:0070402">
    <property type="term" value="F:NADPH binding"/>
    <property type="evidence" value="ECO:0007669"/>
    <property type="project" value="TreeGrafter"/>
</dbReference>
<feature type="compositionally biased region" description="Polar residues" evidence="5">
    <location>
        <begin position="351"/>
        <end position="370"/>
    </location>
</feature>
<dbReference type="Pfam" id="PF00107">
    <property type="entry name" value="ADH_zinc_N"/>
    <property type="match status" value="1"/>
</dbReference>
<feature type="region of interest" description="Disordered" evidence="5">
    <location>
        <begin position="299"/>
        <end position="334"/>
    </location>
</feature>
<dbReference type="Proteomes" id="UP001139887">
    <property type="component" value="Unassembled WGS sequence"/>
</dbReference>
<feature type="compositionally biased region" description="Low complexity" evidence="5">
    <location>
        <begin position="234"/>
        <end position="245"/>
    </location>
</feature>
<dbReference type="InterPro" id="IPR036291">
    <property type="entry name" value="NAD(P)-bd_dom_sf"/>
</dbReference>
<feature type="region of interest" description="Disordered" evidence="5">
    <location>
        <begin position="107"/>
        <end position="128"/>
    </location>
</feature>
<dbReference type="EMBL" id="JANBUW010000700">
    <property type="protein sequence ID" value="KAJ2845818.1"/>
    <property type="molecule type" value="Genomic_DNA"/>
</dbReference>
<evidence type="ECO:0000256" key="5">
    <source>
        <dbReference type="SAM" id="MobiDB-lite"/>
    </source>
</evidence>